<evidence type="ECO:0000259" key="2">
    <source>
        <dbReference type="Pfam" id="PF02872"/>
    </source>
</evidence>
<comment type="similarity">
    <text evidence="1">Belongs to the 5'-nucleotidase family.</text>
</comment>
<dbReference type="PRINTS" id="PR01607">
    <property type="entry name" value="APYRASEFAMLY"/>
</dbReference>
<protein>
    <submittedName>
        <fullName evidence="3">Bifunctional metallophosphatase/5'-nucleotidase</fullName>
    </submittedName>
</protein>
<proteinExistence type="inferred from homology"/>
<name>A0A9D1PLN1_9BACI</name>
<keyword evidence="1" id="KW-0378">Hydrolase</keyword>
<accession>A0A9D1PLN1</accession>
<dbReference type="GO" id="GO:0030288">
    <property type="term" value="C:outer membrane-bounded periplasmic space"/>
    <property type="evidence" value="ECO:0007669"/>
    <property type="project" value="TreeGrafter"/>
</dbReference>
<dbReference type="EMBL" id="DXHX01000057">
    <property type="protein sequence ID" value="HIV74237.1"/>
    <property type="molecule type" value="Genomic_DNA"/>
</dbReference>
<gene>
    <name evidence="3" type="ORF">H9895_04055</name>
</gene>
<evidence type="ECO:0000313" key="3">
    <source>
        <dbReference type="EMBL" id="HIV74237.1"/>
    </source>
</evidence>
<evidence type="ECO:0000256" key="1">
    <source>
        <dbReference type="RuleBase" id="RU362119"/>
    </source>
</evidence>
<dbReference type="GO" id="GO:0016787">
    <property type="term" value="F:hydrolase activity"/>
    <property type="evidence" value="ECO:0007669"/>
    <property type="project" value="UniProtKB-KW"/>
</dbReference>
<dbReference type="InterPro" id="IPR006179">
    <property type="entry name" value="5_nucleotidase/apyrase"/>
</dbReference>
<dbReference type="Gene3D" id="3.60.21.10">
    <property type="match status" value="1"/>
</dbReference>
<dbReference type="PANTHER" id="PTHR11575:SF24">
    <property type="entry name" value="5'-NUCLEOTIDASE"/>
    <property type="match status" value="1"/>
</dbReference>
<reference evidence="3" key="2">
    <citation type="submission" date="2021-04" db="EMBL/GenBank/DDBJ databases">
        <authorList>
            <person name="Gilroy R."/>
        </authorList>
    </citation>
    <scope>NUCLEOTIDE SEQUENCE</scope>
    <source>
        <strain evidence="3">CHK169-2315</strain>
    </source>
</reference>
<keyword evidence="1" id="KW-0547">Nucleotide-binding</keyword>
<dbReference type="InterPro" id="IPR036907">
    <property type="entry name" value="5'-Nucleotdase_C_sf"/>
</dbReference>
<dbReference type="GO" id="GO:0009166">
    <property type="term" value="P:nucleotide catabolic process"/>
    <property type="evidence" value="ECO:0007669"/>
    <property type="project" value="InterPro"/>
</dbReference>
<dbReference type="Gene3D" id="3.90.780.10">
    <property type="entry name" value="5'-Nucleotidase, C-terminal domain"/>
    <property type="match status" value="1"/>
</dbReference>
<dbReference type="SUPFAM" id="SSF56300">
    <property type="entry name" value="Metallo-dependent phosphatases"/>
    <property type="match status" value="1"/>
</dbReference>
<dbReference type="InterPro" id="IPR029052">
    <property type="entry name" value="Metallo-depent_PP-like"/>
</dbReference>
<feature type="domain" description="5'-Nucleotidase C-terminal" evidence="2">
    <location>
        <begin position="305"/>
        <end position="435"/>
    </location>
</feature>
<dbReference type="SUPFAM" id="SSF55816">
    <property type="entry name" value="5'-nucleotidase (syn. UDP-sugar hydrolase), C-terminal domain"/>
    <property type="match status" value="1"/>
</dbReference>
<dbReference type="Proteomes" id="UP000823937">
    <property type="component" value="Unassembled WGS sequence"/>
</dbReference>
<dbReference type="AlphaFoldDB" id="A0A9D1PLN1"/>
<evidence type="ECO:0000313" key="4">
    <source>
        <dbReference type="Proteomes" id="UP000823937"/>
    </source>
</evidence>
<dbReference type="GO" id="GO:0000166">
    <property type="term" value="F:nucleotide binding"/>
    <property type="evidence" value="ECO:0007669"/>
    <property type="project" value="UniProtKB-KW"/>
</dbReference>
<organism evidence="3 4">
    <name type="scientific">Candidatus Pseudogracilibacillus intestinigallinarum</name>
    <dbReference type="NCBI Taxonomy" id="2838742"/>
    <lineage>
        <taxon>Bacteria</taxon>
        <taxon>Bacillati</taxon>
        <taxon>Bacillota</taxon>
        <taxon>Bacilli</taxon>
        <taxon>Bacillales</taxon>
        <taxon>Bacillaceae</taxon>
        <taxon>Pseudogracilibacillus</taxon>
    </lineage>
</organism>
<dbReference type="Pfam" id="PF02872">
    <property type="entry name" value="5_nucleotid_C"/>
    <property type="match status" value="1"/>
</dbReference>
<dbReference type="InterPro" id="IPR008334">
    <property type="entry name" value="5'-Nucleotdase_C"/>
</dbReference>
<comment type="caution">
    <text evidence="3">The sequence shown here is derived from an EMBL/GenBank/DDBJ whole genome shotgun (WGS) entry which is preliminary data.</text>
</comment>
<reference evidence="3" key="1">
    <citation type="journal article" date="2021" name="PeerJ">
        <title>Extensive microbial diversity within the chicken gut microbiome revealed by metagenomics and culture.</title>
        <authorList>
            <person name="Gilroy R."/>
            <person name="Ravi A."/>
            <person name="Getino M."/>
            <person name="Pursley I."/>
            <person name="Horton D.L."/>
            <person name="Alikhan N.F."/>
            <person name="Baker D."/>
            <person name="Gharbi K."/>
            <person name="Hall N."/>
            <person name="Watson M."/>
            <person name="Adriaenssens E.M."/>
            <person name="Foster-Nyarko E."/>
            <person name="Jarju S."/>
            <person name="Secka A."/>
            <person name="Antonio M."/>
            <person name="Oren A."/>
            <person name="Chaudhuri R.R."/>
            <person name="La Ragione R."/>
            <person name="Hildebrand F."/>
            <person name="Pallen M.J."/>
        </authorList>
    </citation>
    <scope>NUCLEOTIDE SEQUENCE</scope>
    <source>
        <strain evidence="3">CHK169-2315</strain>
    </source>
</reference>
<sequence>MYEPKRLTIIQMNDTHAYYDLHPELFLENGKEVFRDCGGYARIATILKEARKENPDGVLALDNGDTFHGTYPVVQSKGEALVPIMNALQLDAMTAHWEYAYGPKQLEKLVHYLKYPLLACNCYLKQTDELMFPSHMTIERAGLKIGVIGIAKHIVDKTMPPEFSEGVYFTRGTEELPHIIATLRTVDRVDLVVVLSHFGFPQDVKLAREVDGIDIILSGHTHHTLRKPVVENDTIIMQSGCHGAHVGRLDVEVGFCGVEHFEHRLIEVTEEVTPDPEVAELVTELEKPYKEMLDEVVGETGVALHRYGQLESTMDNLLLEALLWETEADVAFSNGWRYGAPIAPGPITMRDIWNIIPTNPLVSVVMLTGAEILSMLEENLEHTFAADPYEQMGGYMKRCLGLKLYVKLENPPGMRVQDLFIGDERLDRERTYKVVFVTVQGVPKKYGKNRLNLTVRAVDVLRKYVEECQVVSPRLRGTVTVV</sequence>
<dbReference type="PANTHER" id="PTHR11575">
    <property type="entry name" value="5'-NUCLEOTIDASE-RELATED"/>
    <property type="match status" value="1"/>
</dbReference>